<name>A0ABN8SZR7_9CNID</name>
<reference evidence="2 3" key="1">
    <citation type="submission" date="2022-05" db="EMBL/GenBank/DDBJ databases">
        <authorList>
            <consortium name="Genoscope - CEA"/>
            <person name="William W."/>
        </authorList>
    </citation>
    <scope>NUCLEOTIDE SEQUENCE [LARGE SCALE GENOMIC DNA]</scope>
</reference>
<evidence type="ECO:0000313" key="3">
    <source>
        <dbReference type="Proteomes" id="UP001159427"/>
    </source>
</evidence>
<proteinExistence type="predicted"/>
<keyword evidence="1" id="KW-0472">Membrane</keyword>
<evidence type="ECO:0000313" key="2">
    <source>
        <dbReference type="EMBL" id="CAH3196688.1"/>
    </source>
</evidence>
<dbReference type="Proteomes" id="UP001159427">
    <property type="component" value="Unassembled WGS sequence"/>
</dbReference>
<dbReference type="EMBL" id="CALNXI010004937">
    <property type="protein sequence ID" value="CAH3196688.1"/>
    <property type="molecule type" value="Genomic_DNA"/>
</dbReference>
<organism evidence="2 3">
    <name type="scientific">Porites evermanni</name>
    <dbReference type="NCBI Taxonomy" id="104178"/>
    <lineage>
        <taxon>Eukaryota</taxon>
        <taxon>Metazoa</taxon>
        <taxon>Cnidaria</taxon>
        <taxon>Anthozoa</taxon>
        <taxon>Hexacorallia</taxon>
        <taxon>Scleractinia</taxon>
        <taxon>Fungiina</taxon>
        <taxon>Poritidae</taxon>
        <taxon>Porites</taxon>
    </lineage>
</organism>
<sequence length="248" mass="28313">MIVVRRKSIYNSQFLTKVTANSVFDAWPVIVITLVMTLLAGIVMWILVAVVANSTEHKIAIKRLRNKIKLGPTFSDLTSMTQALKSSDVSYVLLDMYVPVTRKDLFNGTWFDVVDILEGEIQHGVLLQGDGVRLAQTMKNLLIKDDIQTKFLIEAGASETSETEKTSFVFFEPSSPYYLITMIISAGLLIIATICGLFYQNLCYKRRLREMDEEDPCSCGEKKRDITKSVKAFYFNFSQTYHRLRRKH</sequence>
<protein>
    <submittedName>
        <fullName evidence="2">Uncharacterized protein</fullName>
    </submittedName>
</protein>
<evidence type="ECO:0000256" key="1">
    <source>
        <dbReference type="SAM" id="Phobius"/>
    </source>
</evidence>
<comment type="caution">
    <text evidence="2">The sequence shown here is derived from an EMBL/GenBank/DDBJ whole genome shotgun (WGS) entry which is preliminary data.</text>
</comment>
<feature type="transmembrane region" description="Helical" evidence="1">
    <location>
        <begin position="26"/>
        <end position="48"/>
    </location>
</feature>
<keyword evidence="3" id="KW-1185">Reference proteome</keyword>
<gene>
    <name evidence="2" type="ORF">PEVE_00033282</name>
</gene>
<keyword evidence="1" id="KW-1133">Transmembrane helix</keyword>
<accession>A0ABN8SZR7</accession>
<keyword evidence="1" id="KW-0812">Transmembrane</keyword>
<feature type="transmembrane region" description="Helical" evidence="1">
    <location>
        <begin position="177"/>
        <end position="199"/>
    </location>
</feature>